<sequence length="481" mass="55297">MSDNESFHEEPRAENYPDTDIGEDFGSVEKDGDVCSEDAQHLETDVYISTQKVEKKKEKCGNKPKVKMKTLTIDGQLVYFCKICDKIFTRRKDKLNHELAHSGETMLTCTECGKEYLHESSLASHMRTHDVDPLFLCDLCPKMFAQSHHLKTHILSHSEPTNFACKTCYKEFATAHDLNHHNRSQIKQEISQFWCKMCKVYFCRTHGPECRKGIHAYCCSACNELFFTQKKLRIHMKKFAHFSHDKPDYIEPLTEEELYPHKVPESVKRSQSVKESSILKQSYQNISSKEAKRPAEDLENMVPRKKFKLSPRKIFLEDEQSSTSLQDSAPEGKHGTDSELRSPSKYRKQCMRTQPWIFLASKPAPSHLSPVRSAKRDLPPKRTWSVMDSSIVESGCMYVPCVERSFLKRRNSQGTSKLTWAITHITAVNVASLLGLRFNLFSMFGSTLFRMPTHVTNVRQSSTPVLSSKIIPSRSIERVSR</sequence>
<evidence type="ECO:0000256" key="10">
    <source>
        <dbReference type="SAM" id="MobiDB-lite"/>
    </source>
</evidence>
<dbReference type="SMART" id="SM00355">
    <property type="entry name" value="ZnF_C2H2"/>
    <property type="match status" value="5"/>
</dbReference>
<dbReference type="InterPro" id="IPR013087">
    <property type="entry name" value="Znf_C2H2_type"/>
</dbReference>
<keyword evidence="4 9" id="KW-0863">Zinc-finger</keyword>
<protein>
    <recommendedName>
        <fullName evidence="11">C2H2-type domain-containing protein</fullName>
    </recommendedName>
</protein>
<dbReference type="FunFam" id="3.30.160.60:FF:000706">
    <property type="entry name" value="Zinc finger protein"/>
    <property type="match status" value="1"/>
</dbReference>
<feature type="domain" description="C2H2-type" evidence="11">
    <location>
        <begin position="163"/>
        <end position="190"/>
    </location>
</feature>
<evidence type="ECO:0000256" key="9">
    <source>
        <dbReference type="PROSITE-ProRule" id="PRU00042"/>
    </source>
</evidence>
<dbReference type="PANTHER" id="PTHR47772">
    <property type="entry name" value="ZINC FINGER PROTEIN 200"/>
    <property type="match status" value="1"/>
</dbReference>
<evidence type="ECO:0000256" key="2">
    <source>
        <dbReference type="ARBA" id="ARBA00022723"/>
    </source>
</evidence>
<feature type="domain" description="C2H2-type" evidence="11">
    <location>
        <begin position="135"/>
        <end position="162"/>
    </location>
</feature>
<name>A0AAE1BCB9_9GAST</name>
<feature type="region of interest" description="Disordered" evidence="10">
    <location>
        <begin position="1"/>
        <end position="32"/>
    </location>
</feature>
<dbReference type="InterPro" id="IPR036236">
    <property type="entry name" value="Znf_C2H2_sf"/>
</dbReference>
<keyword evidence="6" id="KW-0805">Transcription regulation</keyword>
<feature type="domain" description="C2H2-type" evidence="11">
    <location>
        <begin position="107"/>
        <end position="129"/>
    </location>
</feature>
<keyword evidence="8" id="KW-0539">Nucleus</keyword>
<dbReference type="Pfam" id="PF00096">
    <property type="entry name" value="zf-C2H2"/>
    <property type="match status" value="2"/>
</dbReference>
<dbReference type="PANTHER" id="PTHR47772:SF12">
    <property type="entry name" value="RB-ASSOCIATED KRAB ZINC FINGER-RELATED"/>
    <property type="match status" value="1"/>
</dbReference>
<accession>A0AAE1BCB9</accession>
<dbReference type="InterPro" id="IPR050636">
    <property type="entry name" value="C2H2-ZF_domain-containing"/>
</dbReference>
<feature type="compositionally biased region" description="Basic and acidic residues" evidence="10">
    <location>
        <begin position="1"/>
        <end position="15"/>
    </location>
</feature>
<dbReference type="EMBL" id="JAWDGP010000120">
    <property type="protein sequence ID" value="KAK3803510.1"/>
    <property type="molecule type" value="Genomic_DNA"/>
</dbReference>
<dbReference type="Proteomes" id="UP001283361">
    <property type="component" value="Unassembled WGS sequence"/>
</dbReference>
<keyword evidence="5" id="KW-0862">Zinc</keyword>
<keyword evidence="3" id="KW-0677">Repeat</keyword>
<keyword evidence="13" id="KW-1185">Reference proteome</keyword>
<evidence type="ECO:0000256" key="4">
    <source>
        <dbReference type="ARBA" id="ARBA00022771"/>
    </source>
</evidence>
<evidence type="ECO:0000256" key="6">
    <source>
        <dbReference type="ARBA" id="ARBA00023015"/>
    </source>
</evidence>
<dbReference type="GO" id="GO:0005634">
    <property type="term" value="C:nucleus"/>
    <property type="evidence" value="ECO:0007669"/>
    <property type="project" value="UniProtKB-SubCell"/>
</dbReference>
<reference evidence="12" key="1">
    <citation type="journal article" date="2023" name="G3 (Bethesda)">
        <title>A reference genome for the long-term kleptoplast-retaining sea slug Elysia crispata morphotype clarki.</title>
        <authorList>
            <person name="Eastman K.E."/>
            <person name="Pendleton A.L."/>
            <person name="Shaikh M.A."/>
            <person name="Suttiyut T."/>
            <person name="Ogas R."/>
            <person name="Tomko P."/>
            <person name="Gavelis G."/>
            <person name="Widhalm J.R."/>
            <person name="Wisecaver J.H."/>
        </authorList>
    </citation>
    <scope>NUCLEOTIDE SEQUENCE</scope>
    <source>
        <strain evidence="12">ECLA1</strain>
    </source>
</reference>
<dbReference type="PROSITE" id="PS00028">
    <property type="entry name" value="ZINC_FINGER_C2H2_1"/>
    <property type="match status" value="4"/>
</dbReference>
<dbReference type="AlphaFoldDB" id="A0AAE1BCB9"/>
<proteinExistence type="predicted"/>
<feature type="region of interest" description="Disordered" evidence="10">
    <location>
        <begin position="284"/>
        <end position="303"/>
    </location>
</feature>
<evidence type="ECO:0000256" key="5">
    <source>
        <dbReference type="ARBA" id="ARBA00022833"/>
    </source>
</evidence>
<evidence type="ECO:0000259" key="11">
    <source>
        <dbReference type="PROSITE" id="PS50157"/>
    </source>
</evidence>
<feature type="domain" description="C2H2-type" evidence="11">
    <location>
        <begin position="79"/>
        <end position="106"/>
    </location>
</feature>
<organism evidence="12 13">
    <name type="scientific">Elysia crispata</name>
    <name type="common">lettuce slug</name>
    <dbReference type="NCBI Taxonomy" id="231223"/>
    <lineage>
        <taxon>Eukaryota</taxon>
        <taxon>Metazoa</taxon>
        <taxon>Spiralia</taxon>
        <taxon>Lophotrochozoa</taxon>
        <taxon>Mollusca</taxon>
        <taxon>Gastropoda</taxon>
        <taxon>Heterobranchia</taxon>
        <taxon>Euthyneura</taxon>
        <taxon>Panpulmonata</taxon>
        <taxon>Sacoglossa</taxon>
        <taxon>Placobranchoidea</taxon>
        <taxon>Plakobranchidae</taxon>
        <taxon>Elysia</taxon>
    </lineage>
</organism>
<comment type="subcellular location">
    <subcellularLocation>
        <location evidence="1">Nucleus</location>
    </subcellularLocation>
</comment>
<evidence type="ECO:0000256" key="7">
    <source>
        <dbReference type="ARBA" id="ARBA00023163"/>
    </source>
</evidence>
<gene>
    <name evidence="12" type="ORF">RRG08_056506</name>
</gene>
<dbReference type="Gene3D" id="3.30.160.60">
    <property type="entry name" value="Classic Zinc Finger"/>
    <property type="match status" value="2"/>
</dbReference>
<evidence type="ECO:0000256" key="3">
    <source>
        <dbReference type="ARBA" id="ARBA00022737"/>
    </source>
</evidence>
<evidence type="ECO:0000256" key="8">
    <source>
        <dbReference type="ARBA" id="ARBA00023242"/>
    </source>
</evidence>
<comment type="caution">
    <text evidence="12">The sequence shown here is derived from an EMBL/GenBank/DDBJ whole genome shotgun (WGS) entry which is preliminary data.</text>
</comment>
<evidence type="ECO:0000313" key="13">
    <source>
        <dbReference type="Proteomes" id="UP001283361"/>
    </source>
</evidence>
<evidence type="ECO:0000256" key="1">
    <source>
        <dbReference type="ARBA" id="ARBA00004123"/>
    </source>
</evidence>
<dbReference type="PROSITE" id="PS50157">
    <property type="entry name" value="ZINC_FINGER_C2H2_2"/>
    <property type="match status" value="5"/>
</dbReference>
<feature type="region of interest" description="Disordered" evidence="10">
    <location>
        <begin position="319"/>
        <end position="345"/>
    </location>
</feature>
<feature type="compositionally biased region" description="Basic and acidic residues" evidence="10">
    <location>
        <begin position="330"/>
        <end position="342"/>
    </location>
</feature>
<dbReference type="GO" id="GO:0008270">
    <property type="term" value="F:zinc ion binding"/>
    <property type="evidence" value="ECO:0007669"/>
    <property type="project" value="UniProtKB-KW"/>
</dbReference>
<dbReference type="SUPFAM" id="SSF57667">
    <property type="entry name" value="beta-beta-alpha zinc fingers"/>
    <property type="match status" value="3"/>
</dbReference>
<keyword evidence="7" id="KW-0804">Transcription</keyword>
<keyword evidence="2" id="KW-0479">Metal-binding</keyword>
<evidence type="ECO:0000313" key="12">
    <source>
        <dbReference type="EMBL" id="KAK3803510.1"/>
    </source>
</evidence>
<feature type="domain" description="C2H2-type" evidence="11">
    <location>
        <begin position="217"/>
        <end position="246"/>
    </location>
</feature>